<comment type="caution">
    <text evidence="1">The sequence shown here is derived from an EMBL/GenBank/DDBJ whole genome shotgun (WGS) entry which is preliminary data.</text>
</comment>
<dbReference type="AlphaFoldDB" id="A0A016U5U5"/>
<dbReference type="Proteomes" id="UP000024635">
    <property type="component" value="Unassembled WGS sequence"/>
</dbReference>
<sequence>MTTLKCPAFSAGDVGVVDLCTNAQQLSITRCTRGPIQKIYSRSKKYLPPASTAHLLSRAAPPMHYHTCCDVAQSTRSVARGMYFLQRL</sequence>
<organism evidence="1 2">
    <name type="scientific">Ancylostoma ceylanicum</name>
    <dbReference type="NCBI Taxonomy" id="53326"/>
    <lineage>
        <taxon>Eukaryota</taxon>
        <taxon>Metazoa</taxon>
        <taxon>Ecdysozoa</taxon>
        <taxon>Nematoda</taxon>
        <taxon>Chromadorea</taxon>
        <taxon>Rhabditida</taxon>
        <taxon>Rhabditina</taxon>
        <taxon>Rhabditomorpha</taxon>
        <taxon>Strongyloidea</taxon>
        <taxon>Ancylostomatidae</taxon>
        <taxon>Ancylostomatinae</taxon>
        <taxon>Ancylostoma</taxon>
    </lineage>
</organism>
<accession>A0A016U5U5</accession>
<reference evidence="2" key="1">
    <citation type="journal article" date="2015" name="Nat. Genet.">
        <title>The genome and transcriptome of the zoonotic hookworm Ancylostoma ceylanicum identify infection-specific gene families.</title>
        <authorList>
            <person name="Schwarz E.M."/>
            <person name="Hu Y."/>
            <person name="Antoshechkin I."/>
            <person name="Miller M.M."/>
            <person name="Sternberg P.W."/>
            <person name="Aroian R.V."/>
        </authorList>
    </citation>
    <scope>NUCLEOTIDE SEQUENCE</scope>
    <source>
        <strain evidence="2">HY135</strain>
    </source>
</reference>
<evidence type="ECO:0000313" key="2">
    <source>
        <dbReference type="Proteomes" id="UP000024635"/>
    </source>
</evidence>
<name>A0A016U5U5_9BILA</name>
<keyword evidence="2" id="KW-1185">Reference proteome</keyword>
<dbReference type="EMBL" id="JARK01001394">
    <property type="protein sequence ID" value="EYC09958.1"/>
    <property type="molecule type" value="Genomic_DNA"/>
</dbReference>
<protein>
    <submittedName>
        <fullName evidence="1">Uncharacterized protein</fullName>
    </submittedName>
</protein>
<dbReference type="OrthoDB" id="10259112at2759"/>
<evidence type="ECO:0000313" key="1">
    <source>
        <dbReference type="EMBL" id="EYC09958.1"/>
    </source>
</evidence>
<proteinExistence type="predicted"/>
<gene>
    <name evidence="1" type="primary">Acey_s0058.g2909</name>
    <name evidence="1" type="ORF">Y032_0058g2909</name>
</gene>